<evidence type="ECO:0000256" key="1">
    <source>
        <dbReference type="SAM" id="MobiDB-lite"/>
    </source>
</evidence>
<dbReference type="Gene3D" id="2.160.20.10">
    <property type="entry name" value="Single-stranded right-handed beta-helix, Pectin lyase-like"/>
    <property type="match status" value="1"/>
</dbReference>
<dbReference type="InterPro" id="IPR012334">
    <property type="entry name" value="Pectin_lyas_fold"/>
</dbReference>
<evidence type="ECO:0000259" key="2">
    <source>
        <dbReference type="Pfam" id="PF25275"/>
    </source>
</evidence>
<reference evidence="3" key="1">
    <citation type="submission" date="2018-06" db="EMBL/GenBank/DDBJ databases">
        <authorList>
            <person name="Zhirakovskaya E."/>
        </authorList>
    </citation>
    <scope>NUCLEOTIDE SEQUENCE</scope>
</reference>
<dbReference type="EMBL" id="UOFO01000138">
    <property type="protein sequence ID" value="VAW88037.1"/>
    <property type="molecule type" value="Genomic_DNA"/>
</dbReference>
<name>A0A3B0ZL35_9ZZZZ</name>
<accession>A0A3B0ZL35</accession>
<feature type="compositionally biased region" description="Low complexity" evidence="1">
    <location>
        <begin position="183"/>
        <end position="214"/>
    </location>
</feature>
<dbReference type="SMART" id="SM00710">
    <property type="entry name" value="PbH1"/>
    <property type="match status" value="6"/>
</dbReference>
<dbReference type="Pfam" id="PF25275">
    <property type="entry name" value="Golvesin_C"/>
    <property type="match status" value="2"/>
</dbReference>
<feature type="domain" description="Golvesin/Xly CBD-like" evidence="2">
    <location>
        <begin position="38"/>
        <end position="163"/>
    </location>
</feature>
<dbReference type="AlphaFoldDB" id="A0A3B0ZL35"/>
<dbReference type="InterPro" id="IPR039513">
    <property type="entry name" value="PL-6"/>
</dbReference>
<organism evidence="3">
    <name type="scientific">hydrothermal vent metagenome</name>
    <dbReference type="NCBI Taxonomy" id="652676"/>
    <lineage>
        <taxon>unclassified sequences</taxon>
        <taxon>metagenomes</taxon>
        <taxon>ecological metagenomes</taxon>
    </lineage>
</organism>
<proteinExistence type="predicted"/>
<sequence>MHQKEHRLKLSTKFIITISFIALLVMANSIQIAAATTVIIDNGTTGTNSTGQWQKSSGPNPYGSNSIYAKAGASYTWNAKLPQSGSYQVFLRWTPHNTRASSVPYTIDYNRGSKRVFVNQKQNAGQWNLAGTYFFLKSKGGKVTLRTPNSTSKSYNADAVKFVLASSTTQKNPPVVTSPPIPTTTNDTANTGKTIIVDNGNTGTSKKGTWSTSSGKNPYGKNSVYGRNGANYTWNVNIPTTGSYKVFLRWTTYPSRSSNAPIDIRFDGGTKRVYVNQKTKGGQWNLLGEYNFNKSSNGKLTLSALSSKSYSADAVKFVYTGNSKINIATPAPAPAPAPAPVTKSINTKIPSSKIDWSTVISQAKQNRYIVSNAADFTSYSAIAKPGDIILIANGTYTWENLKITSNGTKENPIIYTALNPGKVTFKNASTLFKIYGDWNIIGGFTINDIKKHAFYVSGARNNRLTDNILNRPGNFNHGEGYLEIQKQSHNTRFDHNTVLDTKGSIRVLVSNDAIKNGAPRNVRIDNNTFRRANSKRTRYVAIIQVGQADFYKGSEAIKVGTIFEYNNIHDFHGGTQQIISNKSSYNIYRYNNFINSGGGIGLRHGNYNKVYGNYWKGGNNSDAIFIKGKYNVIVNNVIDKPNANYAITERMWGARPGARTGSPDTGYNTVAHNTIIGSSKKAGISLGFDSAGSKNPIRGSRYFNNMIIGPGKKLFSYNPSGCKNCIIDNNLYYPTNGNTTGNAIDYDRNAVVGNPNLTGFEPTKNSRLVINNARGITNISETNIDFFGNKRDGGSNNDIGAVEY</sequence>
<dbReference type="Pfam" id="PF14592">
    <property type="entry name" value="Chondroitinas_B"/>
    <property type="match status" value="1"/>
</dbReference>
<evidence type="ECO:0000313" key="3">
    <source>
        <dbReference type="EMBL" id="VAW88037.1"/>
    </source>
</evidence>
<protein>
    <recommendedName>
        <fullName evidence="2">Golvesin/Xly CBD-like domain-containing protein</fullName>
    </recommendedName>
</protein>
<dbReference type="InterPro" id="IPR006626">
    <property type="entry name" value="PbH1"/>
</dbReference>
<dbReference type="InterPro" id="IPR033803">
    <property type="entry name" value="CBD-like_Golvesin-Xly"/>
</dbReference>
<feature type="region of interest" description="Disordered" evidence="1">
    <location>
        <begin position="171"/>
        <end position="214"/>
    </location>
</feature>
<dbReference type="InterPro" id="IPR011050">
    <property type="entry name" value="Pectin_lyase_fold/virulence"/>
</dbReference>
<gene>
    <name evidence="3" type="ORF">MNBD_GAMMA16-1954</name>
</gene>
<dbReference type="SUPFAM" id="SSF51126">
    <property type="entry name" value="Pectin lyase-like"/>
    <property type="match status" value="1"/>
</dbReference>
<feature type="domain" description="Golvesin/Xly CBD-like" evidence="2">
    <location>
        <begin position="195"/>
        <end position="318"/>
    </location>
</feature>
<dbReference type="Gene3D" id="2.60.120.260">
    <property type="entry name" value="Galactose-binding domain-like"/>
    <property type="match status" value="1"/>
</dbReference>